<keyword evidence="11" id="KW-1185">Reference proteome</keyword>
<organism evidence="10 11">
    <name type="scientific">Penstemon smallii</name>
    <dbReference type="NCBI Taxonomy" id="265156"/>
    <lineage>
        <taxon>Eukaryota</taxon>
        <taxon>Viridiplantae</taxon>
        <taxon>Streptophyta</taxon>
        <taxon>Embryophyta</taxon>
        <taxon>Tracheophyta</taxon>
        <taxon>Spermatophyta</taxon>
        <taxon>Magnoliopsida</taxon>
        <taxon>eudicotyledons</taxon>
        <taxon>Gunneridae</taxon>
        <taxon>Pentapetalae</taxon>
        <taxon>asterids</taxon>
        <taxon>lamiids</taxon>
        <taxon>Lamiales</taxon>
        <taxon>Plantaginaceae</taxon>
        <taxon>Cheloneae</taxon>
        <taxon>Penstemon</taxon>
    </lineage>
</organism>
<reference evidence="10 11" key="1">
    <citation type="submission" date="2024-12" db="EMBL/GenBank/DDBJ databases">
        <title>The unique morphological basis and parallel evolutionary history of personate flowers in Penstemon.</title>
        <authorList>
            <person name="Depatie T.H."/>
            <person name="Wessinger C.A."/>
        </authorList>
    </citation>
    <scope>NUCLEOTIDE SEQUENCE [LARGE SCALE GENOMIC DNA]</scope>
    <source>
        <strain evidence="10">WTNN_2</strain>
        <tissue evidence="10">Leaf</tissue>
    </source>
</reference>
<keyword evidence="3" id="KW-0808">Transferase</keyword>
<dbReference type="PANTHER" id="PTHR15710:SF34">
    <property type="entry name" value="E3 UBIQUITIN-PROTEIN LIGASE RHC1A-RELATED"/>
    <property type="match status" value="1"/>
</dbReference>
<keyword evidence="6" id="KW-0833">Ubl conjugation pathway</keyword>
<comment type="catalytic activity">
    <reaction evidence="1">
        <text>S-ubiquitinyl-[E2 ubiquitin-conjugating enzyme]-L-cysteine + [acceptor protein]-L-lysine = [E2 ubiquitin-conjugating enzyme]-L-cysteine + N(6)-ubiquitinyl-[acceptor protein]-L-lysine.</text>
        <dbReference type="EC" id="2.3.2.27"/>
    </reaction>
</comment>
<gene>
    <name evidence="10" type="ORF">ACJIZ3_009733</name>
</gene>
<comment type="caution">
    <text evidence="10">The sequence shown here is derived from an EMBL/GenBank/DDBJ whole genome shotgun (WGS) entry which is preliminary data.</text>
</comment>
<dbReference type="EMBL" id="JBJXBP010000004">
    <property type="protein sequence ID" value="KAL3834997.1"/>
    <property type="molecule type" value="Genomic_DNA"/>
</dbReference>
<dbReference type="InterPro" id="IPR001841">
    <property type="entry name" value="Znf_RING"/>
</dbReference>
<keyword evidence="4" id="KW-0479">Metal-binding</keyword>
<feature type="domain" description="RING-type" evidence="9">
    <location>
        <begin position="161"/>
        <end position="202"/>
    </location>
</feature>
<dbReference type="GO" id="GO:0008270">
    <property type="term" value="F:zinc ion binding"/>
    <property type="evidence" value="ECO:0007669"/>
    <property type="project" value="UniProtKB-KW"/>
</dbReference>
<name>A0ABD3TF99_9LAMI</name>
<evidence type="ECO:0000256" key="2">
    <source>
        <dbReference type="ARBA" id="ARBA00012483"/>
    </source>
</evidence>
<dbReference type="GO" id="GO:0061630">
    <property type="term" value="F:ubiquitin protein ligase activity"/>
    <property type="evidence" value="ECO:0007669"/>
    <property type="project" value="UniProtKB-EC"/>
</dbReference>
<evidence type="ECO:0000256" key="3">
    <source>
        <dbReference type="ARBA" id="ARBA00022679"/>
    </source>
</evidence>
<dbReference type="InterPro" id="IPR039525">
    <property type="entry name" value="RNF126-like_zinc-ribbon"/>
</dbReference>
<keyword evidence="5 8" id="KW-0863">Zinc-finger</keyword>
<proteinExistence type="predicted"/>
<evidence type="ECO:0000313" key="11">
    <source>
        <dbReference type="Proteomes" id="UP001634393"/>
    </source>
</evidence>
<dbReference type="InterPro" id="IPR013083">
    <property type="entry name" value="Znf_RING/FYVE/PHD"/>
</dbReference>
<keyword evidence="7" id="KW-0862">Zinc</keyword>
<evidence type="ECO:0000256" key="8">
    <source>
        <dbReference type="PROSITE-ProRule" id="PRU00175"/>
    </source>
</evidence>
<dbReference type="Pfam" id="PF14369">
    <property type="entry name" value="Zn_ribbon_19"/>
    <property type="match status" value="1"/>
</dbReference>
<dbReference type="FunFam" id="3.30.40.10:FF:000022">
    <property type="entry name" value="E3 ubiquitin-protein ligase RING1-like"/>
    <property type="match status" value="1"/>
</dbReference>
<evidence type="ECO:0000256" key="6">
    <source>
        <dbReference type="ARBA" id="ARBA00022786"/>
    </source>
</evidence>
<dbReference type="AlphaFoldDB" id="A0ABD3TF99"/>
<dbReference type="EC" id="2.3.2.27" evidence="2"/>
<accession>A0ABD3TF99</accession>
<evidence type="ECO:0000256" key="4">
    <source>
        <dbReference type="ARBA" id="ARBA00022723"/>
    </source>
</evidence>
<evidence type="ECO:0000313" key="10">
    <source>
        <dbReference type="EMBL" id="KAL3834997.1"/>
    </source>
</evidence>
<dbReference type="PANTHER" id="PTHR15710">
    <property type="entry name" value="E3 UBIQUITIN-PROTEIN LIGASE PRAJA"/>
    <property type="match status" value="1"/>
</dbReference>
<dbReference type="SMART" id="SM00184">
    <property type="entry name" value="RING"/>
    <property type="match status" value="1"/>
</dbReference>
<evidence type="ECO:0000256" key="1">
    <source>
        <dbReference type="ARBA" id="ARBA00000900"/>
    </source>
</evidence>
<evidence type="ECO:0000256" key="7">
    <source>
        <dbReference type="ARBA" id="ARBA00022833"/>
    </source>
</evidence>
<dbReference type="Pfam" id="PF13639">
    <property type="entry name" value="zf-RING_2"/>
    <property type="match status" value="1"/>
</dbReference>
<evidence type="ECO:0000256" key="5">
    <source>
        <dbReference type="ARBA" id="ARBA00022771"/>
    </source>
</evidence>
<evidence type="ECO:0000259" key="9">
    <source>
        <dbReference type="PROSITE" id="PS50089"/>
    </source>
</evidence>
<dbReference type="SUPFAM" id="SSF57850">
    <property type="entry name" value="RING/U-box"/>
    <property type="match status" value="1"/>
</dbReference>
<dbReference type="Gene3D" id="3.30.40.10">
    <property type="entry name" value="Zinc/RING finger domain, C3HC4 (zinc finger)"/>
    <property type="match status" value="1"/>
</dbReference>
<dbReference type="Proteomes" id="UP001634393">
    <property type="component" value="Unassembled WGS sequence"/>
</dbReference>
<dbReference type="PROSITE" id="PS50089">
    <property type="entry name" value="ZF_RING_2"/>
    <property type="match status" value="1"/>
</dbReference>
<sequence>MSSGRRNTHWCYHCSQPVRPRRLNLVCSYCDGGFIQELHEFVGNNTSPFQDPSSGIMDAFATLMKQRMVETDPDSYIREPSVGIGSGPQFDFLLDSGTLMGGQRRDDFGDFLVEHGLHELIGQQQISTRVRRGPPPAPRASIDAMPTIKISQRHLNTDPHCPVCQDKYELGSQARQMPCHHIYHTECIVPWLVERNSCPVCRLELPSCDSGGSASSSRRNGNTQNQRRWNPFLFLFSRN</sequence>
<protein>
    <recommendedName>
        <fullName evidence="2">RING-type E3 ubiquitin transferase</fullName>
        <ecNumber evidence="2">2.3.2.27</ecNumber>
    </recommendedName>
</protein>